<dbReference type="EMBL" id="KZ772699">
    <property type="protein sequence ID" value="PTQ43056.1"/>
    <property type="molecule type" value="Genomic_DNA"/>
</dbReference>
<reference evidence="2" key="1">
    <citation type="journal article" date="2017" name="Cell">
        <title>Insights into land plant evolution garnered from the Marchantia polymorpha genome.</title>
        <authorList>
            <person name="Bowman J.L."/>
            <person name="Kohchi T."/>
            <person name="Yamato K.T."/>
            <person name="Jenkins J."/>
            <person name="Shu S."/>
            <person name="Ishizaki K."/>
            <person name="Yamaoka S."/>
            <person name="Nishihama R."/>
            <person name="Nakamura Y."/>
            <person name="Berger F."/>
            <person name="Adam C."/>
            <person name="Aki S.S."/>
            <person name="Althoff F."/>
            <person name="Araki T."/>
            <person name="Arteaga-Vazquez M.A."/>
            <person name="Balasubrmanian S."/>
            <person name="Barry K."/>
            <person name="Bauer D."/>
            <person name="Boehm C.R."/>
            <person name="Briginshaw L."/>
            <person name="Caballero-Perez J."/>
            <person name="Catarino B."/>
            <person name="Chen F."/>
            <person name="Chiyoda S."/>
            <person name="Chovatia M."/>
            <person name="Davies K.M."/>
            <person name="Delmans M."/>
            <person name="Demura T."/>
            <person name="Dierschke T."/>
            <person name="Dolan L."/>
            <person name="Dorantes-Acosta A.E."/>
            <person name="Eklund D.M."/>
            <person name="Florent S.N."/>
            <person name="Flores-Sandoval E."/>
            <person name="Fujiyama A."/>
            <person name="Fukuzawa H."/>
            <person name="Galik B."/>
            <person name="Grimanelli D."/>
            <person name="Grimwood J."/>
            <person name="Grossniklaus U."/>
            <person name="Hamada T."/>
            <person name="Haseloff J."/>
            <person name="Hetherington A.J."/>
            <person name="Higo A."/>
            <person name="Hirakawa Y."/>
            <person name="Hundley H.N."/>
            <person name="Ikeda Y."/>
            <person name="Inoue K."/>
            <person name="Inoue S.I."/>
            <person name="Ishida S."/>
            <person name="Jia Q."/>
            <person name="Kakita M."/>
            <person name="Kanazawa T."/>
            <person name="Kawai Y."/>
            <person name="Kawashima T."/>
            <person name="Kennedy M."/>
            <person name="Kinose K."/>
            <person name="Kinoshita T."/>
            <person name="Kohara Y."/>
            <person name="Koide E."/>
            <person name="Komatsu K."/>
            <person name="Kopischke S."/>
            <person name="Kubo M."/>
            <person name="Kyozuka J."/>
            <person name="Lagercrantz U."/>
            <person name="Lin S.S."/>
            <person name="Lindquist E."/>
            <person name="Lipzen A.M."/>
            <person name="Lu C.W."/>
            <person name="De Luna E."/>
            <person name="Martienssen R.A."/>
            <person name="Minamino N."/>
            <person name="Mizutani M."/>
            <person name="Mizutani M."/>
            <person name="Mochizuki N."/>
            <person name="Monte I."/>
            <person name="Mosher R."/>
            <person name="Nagasaki H."/>
            <person name="Nakagami H."/>
            <person name="Naramoto S."/>
            <person name="Nishitani K."/>
            <person name="Ohtani M."/>
            <person name="Okamoto T."/>
            <person name="Okumura M."/>
            <person name="Phillips J."/>
            <person name="Pollak B."/>
            <person name="Reinders A."/>
            <person name="Rovekamp M."/>
            <person name="Sano R."/>
            <person name="Sawa S."/>
            <person name="Schmid M.W."/>
            <person name="Shirakawa M."/>
            <person name="Solano R."/>
            <person name="Spunde A."/>
            <person name="Suetsugu N."/>
            <person name="Sugano S."/>
            <person name="Sugiyama A."/>
            <person name="Sun R."/>
            <person name="Suzuki Y."/>
            <person name="Takenaka M."/>
            <person name="Takezawa D."/>
            <person name="Tomogane H."/>
            <person name="Tsuzuki M."/>
            <person name="Ueda T."/>
            <person name="Umeda M."/>
            <person name="Ward J.M."/>
            <person name="Watanabe Y."/>
            <person name="Yazaki K."/>
            <person name="Yokoyama R."/>
            <person name="Yoshitake Y."/>
            <person name="Yotsui I."/>
            <person name="Zachgo S."/>
            <person name="Schmutz J."/>
        </authorList>
    </citation>
    <scope>NUCLEOTIDE SEQUENCE [LARGE SCALE GENOMIC DNA]</scope>
    <source>
        <strain evidence="2">Tak-1</strain>
    </source>
</reference>
<proteinExistence type="predicted"/>
<organism evidence="1 2">
    <name type="scientific">Marchantia polymorpha</name>
    <name type="common">Common liverwort</name>
    <name type="synonym">Marchantia aquatica</name>
    <dbReference type="NCBI Taxonomy" id="3197"/>
    <lineage>
        <taxon>Eukaryota</taxon>
        <taxon>Viridiplantae</taxon>
        <taxon>Streptophyta</taxon>
        <taxon>Embryophyta</taxon>
        <taxon>Marchantiophyta</taxon>
        <taxon>Marchantiopsida</taxon>
        <taxon>Marchantiidae</taxon>
        <taxon>Marchantiales</taxon>
        <taxon>Marchantiaceae</taxon>
        <taxon>Marchantia</taxon>
    </lineage>
</organism>
<keyword evidence="2" id="KW-1185">Reference proteome</keyword>
<evidence type="ECO:0000313" key="2">
    <source>
        <dbReference type="Proteomes" id="UP000244005"/>
    </source>
</evidence>
<dbReference type="Gramene" id="Mp5g04720.1">
    <property type="protein sequence ID" value="Mp5g04720.1.cds1"/>
    <property type="gene ID" value="Mp5g04720"/>
</dbReference>
<gene>
    <name evidence="1" type="ORF">MARPO_0027s0155</name>
</gene>
<name>A0A2R6XAC4_MARPO</name>
<sequence>MGKGRRAMNSPRLCFEHVSICQPAPDPRYLPYCMPFSLMCCAADADRAPRTDYGLSVLTYISGFANHVGQSDPSWPPAPTFQPPPLLNVTARSYAPPLSKNCHSYLLRHGVLTRSFRGLVLFSSCSCSH</sequence>
<accession>A0A2R6XAC4</accession>
<dbReference type="Proteomes" id="UP000244005">
    <property type="component" value="Unassembled WGS sequence"/>
</dbReference>
<dbReference type="AlphaFoldDB" id="A0A2R6XAC4"/>
<protein>
    <submittedName>
        <fullName evidence="1">Uncharacterized protein</fullName>
    </submittedName>
</protein>
<evidence type="ECO:0000313" key="1">
    <source>
        <dbReference type="EMBL" id="PTQ43056.1"/>
    </source>
</evidence>